<feature type="compositionally biased region" description="Polar residues" evidence="2">
    <location>
        <begin position="83"/>
        <end position="103"/>
    </location>
</feature>
<reference evidence="4 5" key="2">
    <citation type="journal article" date="2016" name="Front. Microbiol.">
        <title>Genome and transcriptome sequences reveal the specific parasitism of the nematophagous Purpureocillium lilacinum 36-1.</title>
        <authorList>
            <person name="Xie J."/>
            <person name="Li S."/>
            <person name="Mo C."/>
            <person name="Xiao X."/>
            <person name="Peng D."/>
            <person name="Wang G."/>
            <person name="Xiao Y."/>
        </authorList>
    </citation>
    <scope>NUCLEOTIDE SEQUENCE [LARGE SCALE GENOMIC DNA]</scope>
    <source>
        <strain evidence="4 5">36-1</strain>
    </source>
</reference>
<dbReference type="AlphaFoldDB" id="A0A2U3EQJ1"/>
<reference evidence="3 6" key="4">
    <citation type="journal article" date="2024" name="Microbiol. Resour. Announc.">
        <title>Genome annotations for the ascomycete fungi Trichoderma harzianum, Trichoderma aggressivum, and Purpureocillium lilacinum.</title>
        <authorList>
            <person name="Beijen E.P.W."/>
            <person name="Ohm R.A."/>
        </authorList>
    </citation>
    <scope>NUCLEOTIDE SEQUENCE [LARGE SCALE GENOMIC DNA]</scope>
    <source>
        <strain evidence="3 6">CBS 150709</strain>
    </source>
</reference>
<evidence type="ECO:0000313" key="6">
    <source>
        <dbReference type="Proteomes" id="UP001287286"/>
    </source>
</evidence>
<dbReference type="Proteomes" id="UP000245956">
    <property type="component" value="Unassembled WGS sequence"/>
</dbReference>
<dbReference type="InterPro" id="IPR053157">
    <property type="entry name" value="Sterol_Uptake_Regulator"/>
</dbReference>
<name>A0A2U3EQJ1_PURLI</name>
<organism evidence="4 5">
    <name type="scientific">Purpureocillium lilacinum</name>
    <name type="common">Paecilomyces lilacinus</name>
    <dbReference type="NCBI Taxonomy" id="33203"/>
    <lineage>
        <taxon>Eukaryota</taxon>
        <taxon>Fungi</taxon>
        <taxon>Dikarya</taxon>
        <taxon>Ascomycota</taxon>
        <taxon>Pezizomycotina</taxon>
        <taxon>Sordariomycetes</taxon>
        <taxon>Hypocreomycetidae</taxon>
        <taxon>Hypocreales</taxon>
        <taxon>Ophiocordycipitaceae</taxon>
        <taxon>Purpureocillium</taxon>
    </lineage>
</organism>
<evidence type="ECO:0000313" key="3">
    <source>
        <dbReference type="EMBL" id="KAK4092249.1"/>
    </source>
</evidence>
<dbReference type="PANTHER" id="PTHR47784:SF5">
    <property type="entry name" value="STEROL UPTAKE CONTROL PROTEIN 2"/>
    <property type="match status" value="1"/>
</dbReference>
<dbReference type="GO" id="GO:0008270">
    <property type="term" value="F:zinc ion binding"/>
    <property type="evidence" value="ECO:0007669"/>
    <property type="project" value="InterPro"/>
</dbReference>
<sequence>MFGVYTLDEPADGVVRAPKLNCKKSRFGCTRCKLRRVKHGARRAAQCSSSLIHQCNEQRPKCQHCRRHGTACVYKHDRAQAQAGHSSTQGSQRRQNAANNPDSLASRATEPDPAESRERRVLEAGLMRQYVAKTGPGTAIDDLTRPMFAEAIPEQSLGCDSLLYSMYSIAALHQACGARDGAAAAVSSDVHRRYLAMALREHQASLQDITADNVDNLCMTSSLLRVCAYAMLQTRPRVPYSPPSEWLLICGTAMALYEKAWDVAKERPDSLAWKFLRSPYAMADEGHSGEDKSTAFDILLTREAGDSDPWDVESQEAYQQALCFLGSVQCAIQDGEPEGHICRLLVVFPMVIKRRLFDLVNAEEPRALALLAHYFALLSGFDHMWWIGPGPAQEVMAIAEELSTHGRWVPVLRRPIEQVNAGSKAYGRTSSSAAG</sequence>
<dbReference type="EMBL" id="LCWV01000001">
    <property type="protein sequence ID" value="PWI76760.1"/>
    <property type="molecule type" value="Genomic_DNA"/>
</dbReference>
<dbReference type="GO" id="GO:0001228">
    <property type="term" value="F:DNA-binding transcription activator activity, RNA polymerase II-specific"/>
    <property type="evidence" value="ECO:0007669"/>
    <property type="project" value="TreeGrafter"/>
</dbReference>
<dbReference type="Proteomes" id="UP001287286">
    <property type="component" value="Unassembled WGS sequence"/>
</dbReference>
<evidence type="ECO:0000313" key="5">
    <source>
        <dbReference type="Proteomes" id="UP000245956"/>
    </source>
</evidence>
<feature type="region of interest" description="Disordered" evidence="2">
    <location>
        <begin position="81"/>
        <end position="118"/>
    </location>
</feature>
<keyword evidence="6" id="KW-1185">Reference proteome</keyword>
<reference evidence="4" key="1">
    <citation type="submission" date="2015-05" db="EMBL/GenBank/DDBJ databases">
        <authorList>
            <person name="Wang D.B."/>
            <person name="Wang M."/>
        </authorList>
    </citation>
    <scope>NUCLEOTIDE SEQUENCE</scope>
    <source>
        <strain evidence="4">36-1</strain>
    </source>
</reference>
<protein>
    <submittedName>
        <fullName evidence="4">C6 finger domain-containing protein</fullName>
    </submittedName>
</protein>
<accession>A0A2U3EQJ1</accession>
<gene>
    <name evidence="4" type="ORF">PCL_03954</name>
    <name evidence="3" type="ORF">Purlil1_3502</name>
</gene>
<proteinExistence type="predicted"/>
<dbReference type="EMBL" id="JAWRVI010000009">
    <property type="protein sequence ID" value="KAK4092249.1"/>
    <property type="molecule type" value="Genomic_DNA"/>
</dbReference>
<dbReference type="InterPro" id="IPR036864">
    <property type="entry name" value="Zn2-C6_fun-type_DNA-bd_sf"/>
</dbReference>
<evidence type="ECO:0000313" key="4">
    <source>
        <dbReference type="EMBL" id="PWI76760.1"/>
    </source>
</evidence>
<reference evidence="3" key="3">
    <citation type="submission" date="2023-11" db="EMBL/GenBank/DDBJ databases">
        <authorList>
            <person name="Beijen E."/>
            <person name="Ohm R.A."/>
        </authorList>
    </citation>
    <scope>NUCLEOTIDE SEQUENCE</scope>
    <source>
        <strain evidence="3">CBS 150709</strain>
    </source>
</reference>
<comment type="caution">
    <text evidence="4">The sequence shown here is derived from an EMBL/GenBank/DDBJ whole genome shotgun (WGS) entry which is preliminary data.</text>
</comment>
<dbReference type="InterPro" id="IPR001138">
    <property type="entry name" value="Zn2Cys6_DnaBD"/>
</dbReference>
<keyword evidence="1" id="KW-0539">Nucleus</keyword>
<dbReference type="CDD" id="cd00067">
    <property type="entry name" value="GAL4"/>
    <property type="match status" value="1"/>
</dbReference>
<dbReference type="Gene3D" id="4.10.240.10">
    <property type="entry name" value="Zn(2)-C6 fungal-type DNA-binding domain"/>
    <property type="match status" value="1"/>
</dbReference>
<evidence type="ECO:0000256" key="1">
    <source>
        <dbReference type="ARBA" id="ARBA00023242"/>
    </source>
</evidence>
<evidence type="ECO:0000256" key="2">
    <source>
        <dbReference type="SAM" id="MobiDB-lite"/>
    </source>
</evidence>
<dbReference type="PANTHER" id="PTHR47784">
    <property type="entry name" value="STEROL UPTAKE CONTROL PROTEIN 2"/>
    <property type="match status" value="1"/>
</dbReference>